<feature type="domain" description="Choloylglycine hydrolase/NAAA C-terminal" evidence="6">
    <location>
        <begin position="140"/>
        <end position="300"/>
    </location>
</feature>
<evidence type="ECO:0000256" key="1">
    <source>
        <dbReference type="ARBA" id="ARBA00004371"/>
    </source>
</evidence>
<comment type="subcellular location">
    <subcellularLocation>
        <location evidence="1">Lysosome</location>
    </subcellularLocation>
</comment>
<dbReference type="EC" id="3.5.1.23" evidence="2"/>
<dbReference type="InterPro" id="IPR029130">
    <property type="entry name" value="Acid_ceramidase_N"/>
</dbReference>
<accession>A0A8R1DIP8</accession>
<evidence type="ECO:0000259" key="6">
    <source>
        <dbReference type="Pfam" id="PF02275"/>
    </source>
</evidence>
<dbReference type="Pfam" id="PF15508">
    <property type="entry name" value="NAAA-beta"/>
    <property type="match status" value="1"/>
</dbReference>
<evidence type="ECO:0000256" key="2">
    <source>
        <dbReference type="ARBA" id="ARBA00011891"/>
    </source>
</evidence>
<dbReference type="Pfam" id="PF02275">
    <property type="entry name" value="CBAH"/>
    <property type="match status" value="1"/>
</dbReference>
<evidence type="ECO:0000313" key="9">
    <source>
        <dbReference type="Proteomes" id="UP000005237"/>
    </source>
</evidence>
<evidence type="ECO:0000256" key="3">
    <source>
        <dbReference type="ARBA" id="ARBA00022801"/>
    </source>
</evidence>
<sequence>MLRCVLFALLAALVAAKHVELPAPYKDHCILDDKQNLYDPNKQFDIPWFDVNLDLPPSERWNQISAAYKDQINELLDVIINLITPVFPNALEFVDDVFAEMAEKLPQPYRDEIYSISNVTGIPLGRITMYNIFYEIFTVCTSIIAQDNDGHVTHARNLDFGLFMGWDANIHDWPISQKLRKMIINVNWVRDGKLVFKSNNFAGYIGIYNGLKPQAFSITADDRFQLEGGYYGIFKWLFGLEADGKWMSWLARETLEQKNTYLEAKEHLMNTPMLSPVYFILGGSKKDEGCIIARSLNGTALLSEMSDSPHGWFLLETNYDQGTETRDEMRAIIAKGCAHSCDSLERHGGTHCSTCHHRDFCNGYELGIGQGVVLKHSPPVIGEGINPANDYHIGHGVRPRSASTMPLLVLMVLPLVRSFLY</sequence>
<dbReference type="Proteomes" id="UP000005237">
    <property type="component" value="Unassembled WGS sequence"/>
</dbReference>
<keyword evidence="9" id="KW-1185">Reference proteome</keyword>
<reference evidence="8" key="2">
    <citation type="submission" date="2022-06" db="UniProtKB">
        <authorList>
            <consortium name="EnsemblMetazoa"/>
        </authorList>
    </citation>
    <scope>IDENTIFICATION</scope>
    <source>
        <strain evidence="8">DF5081</strain>
    </source>
</reference>
<organism evidence="8 9">
    <name type="scientific">Caenorhabditis japonica</name>
    <dbReference type="NCBI Taxonomy" id="281687"/>
    <lineage>
        <taxon>Eukaryota</taxon>
        <taxon>Metazoa</taxon>
        <taxon>Ecdysozoa</taxon>
        <taxon>Nematoda</taxon>
        <taxon>Chromadorea</taxon>
        <taxon>Rhabditida</taxon>
        <taxon>Rhabditina</taxon>
        <taxon>Rhabditomorpha</taxon>
        <taxon>Rhabditoidea</taxon>
        <taxon>Rhabditidae</taxon>
        <taxon>Peloderinae</taxon>
        <taxon>Caenorhabditis</taxon>
    </lineage>
</organism>
<dbReference type="PANTHER" id="PTHR28583:SF1">
    <property type="entry name" value="ACID CERAMIDASE"/>
    <property type="match status" value="1"/>
</dbReference>
<protein>
    <recommendedName>
        <fullName evidence="2">ceramidase</fullName>
        <ecNumber evidence="2">3.5.1.23</ecNumber>
    </recommendedName>
</protein>
<evidence type="ECO:0000256" key="4">
    <source>
        <dbReference type="ARBA" id="ARBA00023228"/>
    </source>
</evidence>
<dbReference type="PANTHER" id="PTHR28583">
    <property type="entry name" value="ACID AMIDASE"/>
    <property type="match status" value="1"/>
</dbReference>
<dbReference type="EnsemblMetazoa" id="CJA03698a.1">
    <property type="protein sequence ID" value="CJA03698a.1"/>
    <property type="gene ID" value="WBGene00122902"/>
</dbReference>
<dbReference type="GO" id="GO:0005764">
    <property type="term" value="C:lysosome"/>
    <property type="evidence" value="ECO:0007669"/>
    <property type="project" value="UniProtKB-SubCell"/>
</dbReference>
<dbReference type="AlphaFoldDB" id="A0A8R1DIP8"/>
<reference evidence="9" key="1">
    <citation type="submission" date="2010-08" db="EMBL/GenBank/DDBJ databases">
        <authorList>
            <consortium name="Caenorhabditis japonica Sequencing Consortium"/>
            <person name="Wilson R.K."/>
        </authorList>
    </citation>
    <scope>NUCLEOTIDE SEQUENCE [LARGE SCALE GENOMIC DNA]</scope>
    <source>
        <strain evidence="9">DF5081</strain>
    </source>
</reference>
<evidence type="ECO:0000313" key="8">
    <source>
        <dbReference type="EnsemblMetazoa" id="CJA03698a.1"/>
    </source>
</evidence>
<feature type="domain" description="Acid ceramidase N-terminal" evidence="7">
    <location>
        <begin position="45"/>
        <end position="104"/>
    </location>
</feature>
<dbReference type="GO" id="GO:0017040">
    <property type="term" value="F:N-acylsphingosine amidohydrolase activity"/>
    <property type="evidence" value="ECO:0007669"/>
    <property type="project" value="UniProtKB-EC"/>
</dbReference>
<name>A0A8R1DIP8_CAEJA</name>
<dbReference type="InterPro" id="IPR029132">
    <property type="entry name" value="CBAH/NAAA_C"/>
</dbReference>
<keyword evidence="5" id="KW-0732">Signal</keyword>
<keyword evidence="4" id="KW-0458">Lysosome</keyword>
<evidence type="ECO:0000256" key="5">
    <source>
        <dbReference type="SAM" id="SignalP"/>
    </source>
</evidence>
<evidence type="ECO:0000259" key="7">
    <source>
        <dbReference type="Pfam" id="PF15508"/>
    </source>
</evidence>
<keyword evidence="3" id="KW-0378">Hydrolase</keyword>
<proteinExistence type="predicted"/>
<feature type="signal peptide" evidence="5">
    <location>
        <begin position="1"/>
        <end position="16"/>
    </location>
</feature>
<feature type="chain" id="PRO_5035833991" description="ceramidase" evidence="5">
    <location>
        <begin position="17"/>
        <end position="421"/>
    </location>
</feature>